<feature type="compositionally biased region" description="Polar residues" evidence="1">
    <location>
        <begin position="223"/>
        <end position="237"/>
    </location>
</feature>
<sequence>MPWVSFRHASDLLVLVIGDALVISQLASTALFATRGASKGGVTKVSKQVALAFAKRTLARCRKYEDSGKSCFSEPALRDVIYSEPLPDKAPLTYVGQAVALESRNPQPDPRVSSGAFLSNRHGSPSDAFETFTHLSDEAFAKSGPISNRGKKKEVLLDDVVGNSVLRAASSLGNTLLGGTKTKKSEREREKDTPTRSSVAKSGRPSQGNFKGERKAKSKPKQKTAQLSTSGNGIVSRSMETTHPIFSSASDSNELVNNSGNKRRETKVISLGNGPQETSNESKESMDFTNLPMNDIDPIDDLGASTDLSGHQDLGSLFNFEDEGLQDHFSVGLEIPMDDLSGVF</sequence>
<dbReference type="PANTHER" id="PTHR31115:SF2">
    <property type="entry name" value="OS05G0107300 PROTEIN"/>
    <property type="match status" value="1"/>
</dbReference>
<comment type="caution">
    <text evidence="3">The sequence shown here is derived from an EMBL/GenBank/DDBJ whole genome shotgun (WGS) entry which is preliminary data.</text>
</comment>
<dbReference type="EMBL" id="JAVXUO010002935">
    <property type="protein sequence ID" value="KAK2968143.1"/>
    <property type="molecule type" value="Genomic_DNA"/>
</dbReference>
<feature type="region of interest" description="Disordered" evidence="1">
    <location>
        <begin position="243"/>
        <end position="262"/>
    </location>
</feature>
<dbReference type="PANTHER" id="PTHR31115">
    <property type="entry name" value="OS05G0107300 PROTEIN"/>
    <property type="match status" value="1"/>
</dbReference>
<feature type="compositionally biased region" description="Polar residues" evidence="1">
    <location>
        <begin position="195"/>
        <end position="209"/>
    </location>
</feature>
<name>A0AA88U163_9ASTE</name>
<feature type="compositionally biased region" description="Basic and acidic residues" evidence="1">
    <location>
        <begin position="183"/>
        <end position="194"/>
    </location>
</feature>
<keyword evidence="2" id="KW-1133">Transmembrane helix</keyword>
<feature type="region of interest" description="Disordered" evidence="1">
    <location>
        <begin position="175"/>
        <end position="237"/>
    </location>
</feature>
<gene>
    <name evidence="3" type="ORF">RJ640_018236</name>
</gene>
<evidence type="ECO:0000313" key="3">
    <source>
        <dbReference type="EMBL" id="KAK2968143.1"/>
    </source>
</evidence>
<keyword evidence="2" id="KW-0472">Membrane</keyword>
<evidence type="ECO:0000313" key="4">
    <source>
        <dbReference type="Proteomes" id="UP001187471"/>
    </source>
</evidence>
<protein>
    <submittedName>
        <fullName evidence="3">Uncharacterized protein</fullName>
    </submittedName>
</protein>
<dbReference type="AlphaFoldDB" id="A0AA88U163"/>
<organism evidence="3 4">
    <name type="scientific">Escallonia rubra</name>
    <dbReference type="NCBI Taxonomy" id="112253"/>
    <lineage>
        <taxon>Eukaryota</taxon>
        <taxon>Viridiplantae</taxon>
        <taxon>Streptophyta</taxon>
        <taxon>Embryophyta</taxon>
        <taxon>Tracheophyta</taxon>
        <taxon>Spermatophyta</taxon>
        <taxon>Magnoliopsida</taxon>
        <taxon>eudicotyledons</taxon>
        <taxon>Gunneridae</taxon>
        <taxon>Pentapetalae</taxon>
        <taxon>asterids</taxon>
        <taxon>campanulids</taxon>
        <taxon>Escalloniales</taxon>
        <taxon>Escalloniaceae</taxon>
        <taxon>Escallonia</taxon>
    </lineage>
</organism>
<dbReference type="Proteomes" id="UP001187471">
    <property type="component" value="Unassembled WGS sequence"/>
</dbReference>
<feature type="region of interest" description="Disordered" evidence="1">
    <location>
        <begin position="103"/>
        <end position="123"/>
    </location>
</feature>
<proteinExistence type="predicted"/>
<accession>A0AA88U163</accession>
<keyword evidence="2" id="KW-0812">Transmembrane</keyword>
<reference evidence="3" key="1">
    <citation type="submission" date="2022-12" db="EMBL/GenBank/DDBJ databases">
        <title>Draft genome assemblies for two species of Escallonia (Escalloniales).</title>
        <authorList>
            <person name="Chanderbali A."/>
            <person name="Dervinis C."/>
            <person name="Anghel I."/>
            <person name="Soltis D."/>
            <person name="Soltis P."/>
            <person name="Zapata F."/>
        </authorList>
    </citation>
    <scope>NUCLEOTIDE SEQUENCE</scope>
    <source>
        <strain evidence="3">UCBG92.1500</strain>
        <tissue evidence="3">Leaf</tissue>
    </source>
</reference>
<evidence type="ECO:0000256" key="1">
    <source>
        <dbReference type="SAM" id="MobiDB-lite"/>
    </source>
</evidence>
<keyword evidence="4" id="KW-1185">Reference proteome</keyword>
<feature type="compositionally biased region" description="Polar residues" evidence="1">
    <location>
        <begin position="243"/>
        <end position="260"/>
    </location>
</feature>
<evidence type="ECO:0000256" key="2">
    <source>
        <dbReference type="SAM" id="Phobius"/>
    </source>
</evidence>
<feature type="transmembrane region" description="Helical" evidence="2">
    <location>
        <begin position="12"/>
        <end position="34"/>
    </location>
</feature>